<dbReference type="PROSITE" id="PS50066">
    <property type="entry name" value="MADS_BOX_2"/>
    <property type="match status" value="1"/>
</dbReference>
<protein>
    <recommendedName>
        <fullName evidence="6">MADS-box domain-containing protein</fullName>
    </recommendedName>
</protein>
<dbReference type="SUPFAM" id="SSF55455">
    <property type="entry name" value="SRF-like"/>
    <property type="match status" value="1"/>
</dbReference>
<evidence type="ECO:0000256" key="1">
    <source>
        <dbReference type="ARBA" id="ARBA00004123"/>
    </source>
</evidence>
<dbReference type="Gene3D" id="3.40.1810.10">
    <property type="entry name" value="Transcription factor, MADS-box"/>
    <property type="match status" value="1"/>
</dbReference>
<reference evidence="7 8" key="1">
    <citation type="submission" date="2020-10" db="EMBL/GenBank/DDBJ databases">
        <title>The Coptis chinensis genome and diversification of protoberbering-type alkaloids.</title>
        <authorList>
            <person name="Wang B."/>
            <person name="Shu S."/>
            <person name="Song C."/>
            <person name="Liu Y."/>
        </authorList>
    </citation>
    <scope>NUCLEOTIDE SEQUENCE [LARGE SCALE GENOMIC DNA]</scope>
    <source>
        <strain evidence="7">HL-2020</strain>
        <tissue evidence="7">Leaf</tissue>
    </source>
</reference>
<dbReference type="PANTHER" id="PTHR48019">
    <property type="entry name" value="SERUM RESPONSE FACTOR HOMOLOG"/>
    <property type="match status" value="1"/>
</dbReference>
<dbReference type="GO" id="GO:0046983">
    <property type="term" value="F:protein dimerization activity"/>
    <property type="evidence" value="ECO:0007669"/>
    <property type="project" value="InterPro"/>
</dbReference>
<dbReference type="SMART" id="SM00432">
    <property type="entry name" value="MADS"/>
    <property type="match status" value="1"/>
</dbReference>
<dbReference type="InterPro" id="IPR002100">
    <property type="entry name" value="TF_MADSbox"/>
</dbReference>
<dbReference type="GO" id="GO:0000981">
    <property type="term" value="F:DNA-binding transcription factor activity, RNA polymerase II-specific"/>
    <property type="evidence" value="ECO:0007669"/>
    <property type="project" value="InterPro"/>
</dbReference>
<gene>
    <name evidence="7" type="ORF">IFM89_001782</name>
</gene>
<dbReference type="Proteomes" id="UP000631114">
    <property type="component" value="Unassembled WGS sequence"/>
</dbReference>
<dbReference type="InterPro" id="IPR033897">
    <property type="entry name" value="SRF-like_MADS-box"/>
</dbReference>
<feature type="domain" description="MADS-box" evidence="6">
    <location>
        <begin position="4"/>
        <end position="51"/>
    </location>
</feature>
<dbReference type="OrthoDB" id="601557at2759"/>
<dbReference type="InterPro" id="IPR050142">
    <property type="entry name" value="MADS-box/MEF2_TF"/>
</dbReference>
<evidence type="ECO:0000313" key="8">
    <source>
        <dbReference type="Proteomes" id="UP000631114"/>
    </source>
</evidence>
<dbReference type="Pfam" id="PF00319">
    <property type="entry name" value="SRF-TF"/>
    <property type="match status" value="1"/>
</dbReference>
<keyword evidence="2" id="KW-0805">Transcription regulation</keyword>
<keyword evidence="5" id="KW-0539">Nucleus</keyword>
<dbReference type="GO" id="GO:0045944">
    <property type="term" value="P:positive regulation of transcription by RNA polymerase II"/>
    <property type="evidence" value="ECO:0007669"/>
    <property type="project" value="InterPro"/>
</dbReference>
<proteinExistence type="predicted"/>
<evidence type="ECO:0000313" key="7">
    <source>
        <dbReference type="EMBL" id="KAF9599836.1"/>
    </source>
</evidence>
<evidence type="ECO:0000259" key="6">
    <source>
        <dbReference type="PROSITE" id="PS50066"/>
    </source>
</evidence>
<organism evidence="7 8">
    <name type="scientific">Coptis chinensis</name>
    <dbReference type="NCBI Taxonomy" id="261450"/>
    <lineage>
        <taxon>Eukaryota</taxon>
        <taxon>Viridiplantae</taxon>
        <taxon>Streptophyta</taxon>
        <taxon>Embryophyta</taxon>
        <taxon>Tracheophyta</taxon>
        <taxon>Spermatophyta</taxon>
        <taxon>Magnoliopsida</taxon>
        <taxon>Ranunculales</taxon>
        <taxon>Ranunculaceae</taxon>
        <taxon>Coptidoideae</taxon>
        <taxon>Coptis</taxon>
    </lineage>
</organism>
<dbReference type="InterPro" id="IPR036879">
    <property type="entry name" value="TF_MADSbox_sf"/>
</dbReference>
<dbReference type="GO" id="GO:0000987">
    <property type="term" value="F:cis-regulatory region sequence-specific DNA binding"/>
    <property type="evidence" value="ECO:0007669"/>
    <property type="project" value="InterPro"/>
</dbReference>
<evidence type="ECO:0000256" key="5">
    <source>
        <dbReference type="ARBA" id="ARBA00023242"/>
    </source>
</evidence>
<dbReference type="GO" id="GO:0005634">
    <property type="term" value="C:nucleus"/>
    <property type="evidence" value="ECO:0007669"/>
    <property type="project" value="UniProtKB-SubCell"/>
</dbReference>
<evidence type="ECO:0000256" key="4">
    <source>
        <dbReference type="ARBA" id="ARBA00023163"/>
    </source>
</evidence>
<keyword evidence="4" id="KW-0804">Transcription</keyword>
<keyword evidence="8" id="KW-1185">Reference proteome</keyword>
<evidence type="ECO:0000256" key="3">
    <source>
        <dbReference type="ARBA" id="ARBA00023125"/>
    </source>
</evidence>
<dbReference type="PRINTS" id="PR00404">
    <property type="entry name" value="MADSDOMAIN"/>
</dbReference>
<accession>A0A835HHL5</accession>
<comment type="caution">
    <text evidence="7">The sequence shown here is derived from an EMBL/GenBank/DDBJ whole genome shotgun (WGS) entry which is preliminary data.</text>
</comment>
<name>A0A835HHL5_9MAGN</name>
<evidence type="ECO:0000256" key="2">
    <source>
        <dbReference type="ARBA" id="ARBA00023015"/>
    </source>
</evidence>
<keyword evidence="3" id="KW-0238">DNA-binding</keyword>
<sequence>MGGRNVGKISMQPIANNKARRVTFVKRKNGLKKKLHELTTLCDIEACMICFDGDDGTVETWPEDQRKSNGVIQKYKRVGRIEREKNCADVESQLEARKKKLEDSCGWDQRLDDLSKESLSELGCSLDCQLEKVRERVHQLNNVSHENSNSVLVGESHPPYFGDNSVMIGSPSNYYYDNQQFTMAECYGTDNDHQTDFSGVAQPIIIQPPPLQQAMPWSQHATMYLYSL</sequence>
<dbReference type="AlphaFoldDB" id="A0A835HHL5"/>
<comment type="subcellular location">
    <subcellularLocation>
        <location evidence="1">Nucleus</location>
    </subcellularLocation>
</comment>
<dbReference type="EMBL" id="JADFTS010000006">
    <property type="protein sequence ID" value="KAF9599836.1"/>
    <property type="molecule type" value="Genomic_DNA"/>
</dbReference>
<dbReference type="CDD" id="cd00266">
    <property type="entry name" value="MADS_SRF_like"/>
    <property type="match status" value="1"/>
</dbReference>